<evidence type="ECO:0000256" key="3">
    <source>
        <dbReference type="ARBA" id="ARBA00022833"/>
    </source>
</evidence>
<evidence type="ECO:0000256" key="2">
    <source>
        <dbReference type="ARBA" id="ARBA00022801"/>
    </source>
</evidence>
<evidence type="ECO:0000256" key="1">
    <source>
        <dbReference type="ARBA" id="ARBA00022670"/>
    </source>
</evidence>
<keyword evidence="3" id="KW-0862">Zinc</keyword>
<reference evidence="7 9" key="1">
    <citation type="submission" date="2017-05" db="EMBL/GenBank/DDBJ databases">
        <authorList>
            <person name="Song R."/>
            <person name="Chenine A.L."/>
            <person name="Ruprecht R.M."/>
        </authorList>
    </citation>
    <scope>NUCLEOTIDE SEQUENCE [LARGE SCALE GENOMIC DNA]</scope>
    <source>
        <strain evidence="7">PD5205</strain>
    </source>
</reference>
<name>A0A1Y6H5P8_9XANT</name>
<evidence type="ECO:0000313" key="6">
    <source>
        <dbReference type="EMBL" id="SMQ97550.1"/>
    </source>
</evidence>
<keyword evidence="4 7" id="KW-0482">Metalloprotease</keyword>
<evidence type="ECO:0000313" key="7">
    <source>
        <dbReference type="EMBL" id="SMR04988.1"/>
    </source>
</evidence>
<dbReference type="GO" id="GO:0004222">
    <property type="term" value="F:metalloendopeptidase activity"/>
    <property type="evidence" value="ECO:0007669"/>
    <property type="project" value="InterPro"/>
</dbReference>
<dbReference type="AlphaFoldDB" id="A0A1Y6H5P8"/>
<evidence type="ECO:0000256" key="4">
    <source>
        <dbReference type="ARBA" id="ARBA00023049"/>
    </source>
</evidence>
<keyword evidence="2 6" id="KW-0378">Hydrolase</keyword>
<evidence type="ECO:0000259" key="5">
    <source>
        <dbReference type="Pfam" id="PF02868"/>
    </source>
</evidence>
<accession>A0A1Y6H5P8</accession>
<gene>
    <name evidence="7" type="ORF">PD5205_03716</name>
    <name evidence="6" type="ORF">PD885_00278</name>
</gene>
<dbReference type="InterPro" id="IPR027268">
    <property type="entry name" value="Peptidase_M4/M1_CTD_sf"/>
</dbReference>
<proteinExistence type="predicted"/>
<protein>
    <submittedName>
        <fullName evidence="6">Transglutaminase-activating metalloprotease</fullName>
        <ecNumber evidence="6">3.4.-.-</ecNumber>
    </submittedName>
    <submittedName>
        <fullName evidence="7">Zinc metalloprotease</fullName>
    </submittedName>
</protein>
<dbReference type="EC" id="3.4.-.-" evidence="6"/>
<sequence length="47" mass="5142">MVEYYANNSAQPGNYLIGEKIVPGNSNSTLALRYMFKPSLDGDSPDC</sequence>
<reference evidence="6 8" key="2">
    <citation type="submission" date="2017-05" db="EMBL/GenBank/DDBJ databases">
        <authorList>
            <person name="Blom J."/>
        </authorList>
    </citation>
    <scope>NUCLEOTIDE SEQUENCE [LARGE SCALE GENOMIC DNA]</scope>
    <source>
        <strain evidence="6">PD885</strain>
    </source>
</reference>
<evidence type="ECO:0000313" key="8">
    <source>
        <dbReference type="Proteomes" id="UP000195877"/>
    </source>
</evidence>
<evidence type="ECO:0000313" key="9">
    <source>
        <dbReference type="Proteomes" id="UP000195953"/>
    </source>
</evidence>
<dbReference type="EMBL" id="LT853882">
    <property type="protein sequence ID" value="SMQ97550.1"/>
    <property type="molecule type" value="Genomic_DNA"/>
</dbReference>
<dbReference type="Pfam" id="PF02868">
    <property type="entry name" value="Peptidase_M4_C"/>
    <property type="match status" value="1"/>
</dbReference>
<dbReference type="Proteomes" id="UP000195953">
    <property type="component" value="Chromosome 1"/>
</dbReference>
<organism evidence="7 9">
    <name type="scientific">Xanthomonas fragariae</name>
    <dbReference type="NCBI Taxonomy" id="48664"/>
    <lineage>
        <taxon>Bacteria</taxon>
        <taxon>Pseudomonadati</taxon>
        <taxon>Pseudomonadota</taxon>
        <taxon>Gammaproteobacteria</taxon>
        <taxon>Lysobacterales</taxon>
        <taxon>Lysobacteraceae</taxon>
        <taxon>Xanthomonas</taxon>
    </lineage>
</organism>
<keyword evidence="1 7" id="KW-0645">Protease</keyword>
<keyword evidence="8" id="KW-1185">Reference proteome</keyword>
<dbReference type="Proteomes" id="UP000195877">
    <property type="component" value="Chromosome 1"/>
</dbReference>
<dbReference type="GO" id="GO:0006508">
    <property type="term" value="P:proteolysis"/>
    <property type="evidence" value="ECO:0007669"/>
    <property type="project" value="UniProtKB-KW"/>
</dbReference>
<dbReference type="InterPro" id="IPR001570">
    <property type="entry name" value="Peptidase_M4_C_domain"/>
</dbReference>
<dbReference type="EMBL" id="LT853885">
    <property type="protein sequence ID" value="SMR04988.1"/>
    <property type="molecule type" value="Genomic_DNA"/>
</dbReference>
<feature type="domain" description="Peptidase M4 C-terminal" evidence="5">
    <location>
        <begin position="1"/>
        <end position="46"/>
    </location>
</feature>
<dbReference type="Gene3D" id="1.10.390.10">
    <property type="entry name" value="Neutral Protease Domain 2"/>
    <property type="match status" value="1"/>
</dbReference>